<protein>
    <submittedName>
        <fullName evidence="1">Uncharacterized protein</fullName>
    </submittedName>
</protein>
<organism evidence="1 2">
    <name type="scientific">Streptomyces phyllanthi</name>
    <dbReference type="NCBI Taxonomy" id="1803180"/>
    <lineage>
        <taxon>Bacteria</taxon>
        <taxon>Bacillati</taxon>
        <taxon>Actinomycetota</taxon>
        <taxon>Actinomycetes</taxon>
        <taxon>Kitasatosporales</taxon>
        <taxon>Streptomycetaceae</taxon>
        <taxon>Streptomyces</taxon>
    </lineage>
</organism>
<reference evidence="1 2" key="1">
    <citation type="submission" date="2019-07" db="EMBL/GenBank/DDBJ databases">
        <title>New species of Amycolatopsis and Streptomyces.</title>
        <authorList>
            <person name="Duangmal K."/>
            <person name="Teo W.F.A."/>
            <person name="Lipun K."/>
        </authorList>
    </citation>
    <scope>NUCLEOTIDE SEQUENCE [LARGE SCALE GENOMIC DNA]</scope>
    <source>
        <strain evidence="1 2">TISTR 2346</strain>
    </source>
</reference>
<keyword evidence="2" id="KW-1185">Reference proteome</keyword>
<evidence type="ECO:0000313" key="1">
    <source>
        <dbReference type="EMBL" id="MPY43355.1"/>
    </source>
</evidence>
<sequence length="220" mass="23062">MTAYTPLSGLPYPQPTDTANLPLHFQSMAETIDSRTVLRYANAAARDAAITTPAAGMVAWLSSPGQLTHYTGTVWAPVAPVPVFLFNNDAGTTNSTTASETLSGATGDPLVASFVAPPTGKVIVTVGTWMHNSSATTGYMSATIKKVSDNSVFLASSIDRAATVYNTDRASVSSQFVITGLASGTAYSATPTYWSAVNTNVTPANVVSYDNRFIRIDPIP</sequence>
<name>A0A5N8WB41_9ACTN</name>
<dbReference type="EMBL" id="VJZE01000219">
    <property type="protein sequence ID" value="MPY43355.1"/>
    <property type="molecule type" value="Genomic_DNA"/>
</dbReference>
<gene>
    <name evidence="1" type="ORF">FNH04_26605</name>
</gene>
<proteinExistence type="predicted"/>
<dbReference type="RefSeq" id="WP_152788329.1">
    <property type="nucleotide sequence ID" value="NZ_BAABEQ010000002.1"/>
</dbReference>
<dbReference type="Proteomes" id="UP000326979">
    <property type="component" value="Unassembled WGS sequence"/>
</dbReference>
<comment type="caution">
    <text evidence="1">The sequence shown here is derived from an EMBL/GenBank/DDBJ whole genome shotgun (WGS) entry which is preliminary data.</text>
</comment>
<dbReference type="OrthoDB" id="5193571at2"/>
<accession>A0A5N8WB41</accession>
<dbReference type="AlphaFoldDB" id="A0A5N8WB41"/>
<evidence type="ECO:0000313" key="2">
    <source>
        <dbReference type="Proteomes" id="UP000326979"/>
    </source>
</evidence>